<keyword evidence="3" id="KW-0274">FAD</keyword>
<evidence type="ECO:0000313" key="6">
    <source>
        <dbReference type="EMBL" id="KAF2662068.1"/>
    </source>
</evidence>
<dbReference type="PANTHER" id="PTHR42973:SF22">
    <property type="entry name" value="FAD-BINDING PCMH-TYPE DOMAIN-CONTAINING PROTEIN-RELATED"/>
    <property type="match status" value="1"/>
</dbReference>
<organism evidence="6 7">
    <name type="scientific">Lophiostoma macrostomum CBS 122681</name>
    <dbReference type="NCBI Taxonomy" id="1314788"/>
    <lineage>
        <taxon>Eukaryota</taxon>
        <taxon>Fungi</taxon>
        <taxon>Dikarya</taxon>
        <taxon>Ascomycota</taxon>
        <taxon>Pezizomycotina</taxon>
        <taxon>Dothideomycetes</taxon>
        <taxon>Pleosporomycetidae</taxon>
        <taxon>Pleosporales</taxon>
        <taxon>Lophiostomataceae</taxon>
        <taxon>Lophiostoma</taxon>
    </lineage>
</organism>
<feature type="domain" description="FAD-binding PCMH-type" evidence="5">
    <location>
        <begin position="39"/>
        <end position="216"/>
    </location>
</feature>
<dbReference type="InterPro" id="IPR036318">
    <property type="entry name" value="FAD-bd_PCMH-like_sf"/>
</dbReference>
<evidence type="ECO:0000256" key="1">
    <source>
        <dbReference type="ARBA" id="ARBA00005466"/>
    </source>
</evidence>
<dbReference type="SUPFAM" id="SSF56176">
    <property type="entry name" value="FAD-binding/transporter-associated domain-like"/>
    <property type="match status" value="1"/>
</dbReference>
<proteinExistence type="inferred from homology"/>
<dbReference type="EMBL" id="MU004291">
    <property type="protein sequence ID" value="KAF2662068.1"/>
    <property type="molecule type" value="Genomic_DNA"/>
</dbReference>
<dbReference type="InterPro" id="IPR016167">
    <property type="entry name" value="FAD-bd_PCMH_sub1"/>
</dbReference>
<dbReference type="Proteomes" id="UP000799324">
    <property type="component" value="Unassembled WGS sequence"/>
</dbReference>
<dbReference type="Gene3D" id="3.40.462.20">
    <property type="match status" value="1"/>
</dbReference>
<accession>A0A6A6TT25</accession>
<gene>
    <name evidence="6" type="ORF">K491DRAFT_700727</name>
</gene>
<keyword evidence="4" id="KW-0560">Oxidoreductase</keyword>
<evidence type="ECO:0000256" key="3">
    <source>
        <dbReference type="ARBA" id="ARBA00022827"/>
    </source>
</evidence>
<dbReference type="GO" id="GO:0016491">
    <property type="term" value="F:oxidoreductase activity"/>
    <property type="evidence" value="ECO:0007669"/>
    <property type="project" value="UniProtKB-KW"/>
</dbReference>
<dbReference type="Pfam" id="PF01565">
    <property type="entry name" value="FAD_binding_4"/>
    <property type="match status" value="1"/>
</dbReference>
<evidence type="ECO:0000256" key="4">
    <source>
        <dbReference type="ARBA" id="ARBA00023002"/>
    </source>
</evidence>
<keyword evidence="7" id="KW-1185">Reference proteome</keyword>
<evidence type="ECO:0000313" key="7">
    <source>
        <dbReference type="Proteomes" id="UP000799324"/>
    </source>
</evidence>
<dbReference type="OrthoDB" id="2151789at2759"/>
<dbReference type="Gene3D" id="3.30.465.10">
    <property type="match status" value="1"/>
</dbReference>
<keyword evidence="2" id="KW-0285">Flavoprotein</keyword>
<name>A0A6A6TT25_9PLEO</name>
<dbReference type="PANTHER" id="PTHR42973">
    <property type="entry name" value="BINDING OXIDOREDUCTASE, PUTATIVE (AFU_ORTHOLOGUE AFUA_1G17690)-RELATED"/>
    <property type="match status" value="1"/>
</dbReference>
<protein>
    <submittedName>
        <fullName evidence="6">FAD-binding domain-containing protein</fullName>
    </submittedName>
</protein>
<dbReference type="GO" id="GO:0071949">
    <property type="term" value="F:FAD binding"/>
    <property type="evidence" value="ECO:0007669"/>
    <property type="project" value="InterPro"/>
</dbReference>
<dbReference type="AlphaFoldDB" id="A0A6A6TT25"/>
<evidence type="ECO:0000259" key="5">
    <source>
        <dbReference type="PROSITE" id="PS51387"/>
    </source>
</evidence>
<reference evidence="6" key="1">
    <citation type="journal article" date="2020" name="Stud. Mycol.">
        <title>101 Dothideomycetes genomes: a test case for predicting lifestyles and emergence of pathogens.</title>
        <authorList>
            <person name="Haridas S."/>
            <person name="Albert R."/>
            <person name="Binder M."/>
            <person name="Bloem J."/>
            <person name="Labutti K."/>
            <person name="Salamov A."/>
            <person name="Andreopoulos B."/>
            <person name="Baker S."/>
            <person name="Barry K."/>
            <person name="Bills G."/>
            <person name="Bluhm B."/>
            <person name="Cannon C."/>
            <person name="Castanera R."/>
            <person name="Culley D."/>
            <person name="Daum C."/>
            <person name="Ezra D."/>
            <person name="Gonzalez J."/>
            <person name="Henrissat B."/>
            <person name="Kuo A."/>
            <person name="Liang C."/>
            <person name="Lipzen A."/>
            <person name="Lutzoni F."/>
            <person name="Magnuson J."/>
            <person name="Mondo S."/>
            <person name="Nolan M."/>
            <person name="Ohm R."/>
            <person name="Pangilinan J."/>
            <person name="Park H.-J."/>
            <person name="Ramirez L."/>
            <person name="Alfaro M."/>
            <person name="Sun H."/>
            <person name="Tritt A."/>
            <person name="Yoshinaga Y."/>
            <person name="Zwiers L.-H."/>
            <person name="Turgeon B."/>
            <person name="Goodwin S."/>
            <person name="Spatafora J."/>
            <person name="Crous P."/>
            <person name="Grigoriev I."/>
        </authorList>
    </citation>
    <scope>NUCLEOTIDE SEQUENCE</scope>
    <source>
        <strain evidence="6">CBS 122681</strain>
    </source>
</reference>
<dbReference type="InterPro" id="IPR050416">
    <property type="entry name" value="FAD-linked_Oxidoreductase"/>
</dbReference>
<dbReference type="InterPro" id="IPR006094">
    <property type="entry name" value="Oxid_FAD_bind_N"/>
</dbReference>
<evidence type="ECO:0000256" key="2">
    <source>
        <dbReference type="ARBA" id="ARBA00022630"/>
    </source>
</evidence>
<sequence length="483" mass="51746">MAFNALNAKLTAELPGKVFTSEAAEYKESNKAYFTAFESALSPAVIVRPSNVADVSTIVTLAKDLKFPLAIKGAGHTPWAGVANVEGGVTMDMRHLQGIQLSADEKTVSVATGENWGALFKVLEAQGLATVGGRVSCVGVGGLTLGEINTRAGGASFFSGRYGFVCDAVRSFEVVLSSGKVVEASASSNPDLFTVLKGGSNNFGVVTRIVLPVFPQGPMWGGLSFFPGTSVLELLEALVSFASSPDPDEDAHVIVAYSWTASISIQAAATCLFHASPKDDKETPKSLEAFTIVAPKLQSSVRLDSPLAFADEQGGHVPDGERVLYFTTTVKPDLQLFTKIKDLYLEALAPIKEVQNLRFVLHFQPVTAKLLEKSGQAGPNAMGLSPDMGPFVYINVNPMWTEAEDDDKITAACEWLIQSIEALAAAEGKGVQWKFMNYCYKTQDPIASYGKESVAKMKEVSKKYDPAGFFQKQVPGGFKLQRD</sequence>
<dbReference type="Gene3D" id="3.30.43.10">
    <property type="entry name" value="Uridine Diphospho-n-acetylenolpyruvylglucosamine Reductase, domain 2"/>
    <property type="match status" value="1"/>
</dbReference>
<dbReference type="InterPro" id="IPR016169">
    <property type="entry name" value="FAD-bd_PCMH_sub2"/>
</dbReference>
<dbReference type="InterPro" id="IPR016166">
    <property type="entry name" value="FAD-bd_PCMH"/>
</dbReference>
<comment type="similarity">
    <text evidence="1">Belongs to the oxygen-dependent FAD-linked oxidoreductase family.</text>
</comment>
<dbReference type="PROSITE" id="PS51387">
    <property type="entry name" value="FAD_PCMH"/>
    <property type="match status" value="1"/>
</dbReference>